<dbReference type="PANTHER" id="PTHR30487:SF0">
    <property type="entry name" value="PREPILIN LEADER PEPTIDASE_N-METHYLTRANSFERASE-RELATED"/>
    <property type="match status" value="1"/>
</dbReference>
<dbReference type="InterPro" id="IPR050882">
    <property type="entry name" value="Prepilin_peptidase/N-MTase"/>
</dbReference>
<dbReference type="Proteomes" id="UP000249203">
    <property type="component" value="Unassembled WGS sequence"/>
</dbReference>
<feature type="transmembrane region" description="Helical" evidence="19">
    <location>
        <begin position="219"/>
        <end position="252"/>
    </location>
</feature>
<evidence type="ECO:0000256" key="2">
    <source>
        <dbReference type="ARBA" id="ARBA00005801"/>
    </source>
</evidence>
<reference evidence="23 25" key="1">
    <citation type="journal article" date="2018" name="Front. Microbiol.">
        <title>Genome-Based Analysis Reveals the Taxonomy and Diversity of the Family Idiomarinaceae.</title>
        <authorList>
            <person name="Liu Y."/>
            <person name="Lai Q."/>
            <person name="Shao Z."/>
        </authorList>
    </citation>
    <scope>NUCLEOTIDE SEQUENCE [LARGE SCALE GENOMIC DNA]</scope>
    <source>
        <strain evidence="23 25">CF12-14</strain>
    </source>
</reference>
<evidence type="ECO:0000259" key="20">
    <source>
        <dbReference type="Pfam" id="PF01478"/>
    </source>
</evidence>
<dbReference type="InterPro" id="IPR000045">
    <property type="entry name" value="Prepilin_IV_endopep_pep"/>
</dbReference>
<dbReference type="GO" id="GO:0008168">
    <property type="term" value="F:methyltransferase activity"/>
    <property type="evidence" value="ECO:0007669"/>
    <property type="project" value="UniProtKB-KW"/>
</dbReference>
<evidence type="ECO:0000259" key="21">
    <source>
        <dbReference type="Pfam" id="PF06750"/>
    </source>
</evidence>
<comment type="similarity">
    <text evidence="2 17">Belongs to the peptidase A24 family.</text>
</comment>
<keyword evidence="3" id="KW-1003">Cell membrane</keyword>
<evidence type="ECO:0000313" key="23">
    <source>
        <dbReference type="EMBL" id="RUO27559.1"/>
    </source>
</evidence>
<dbReference type="GO" id="GO:0006465">
    <property type="term" value="P:signal peptide processing"/>
    <property type="evidence" value="ECO:0007669"/>
    <property type="project" value="TreeGrafter"/>
</dbReference>
<evidence type="ECO:0000256" key="4">
    <source>
        <dbReference type="ARBA" id="ARBA00022519"/>
    </source>
</evidence>
<evidence type="ECO:0000256" key="14">
    <source>
        <dbReference type="ARBA" id="ARBA00050401"/>
    </source>
</evidence>
<evidence type="ECO:0000256" key="5">
    <source>
        <dbReference type="ARBA" id="ARBA00022603"/>
    </source>
</evidence>
<dbReference type="EMBL" id="PIPK01000002">
    <property type="protein sequence ID" value="RUO27559.1"/>
    <property type="molecule type" value="Genomic_DNA"/>
</dbReference>
<dbReference type="GO" id="GO:0004190">
    <property type="term" value="F:aspartic-type endopeptidase activity"/>
    <property type="evidence" value="ECO:0007669"/>
    <property type="project" value="UniProtKB-EC"/>
</dbReference>
<comment type="function">
    <text evidence="18">Plays an essential role in type IV pili and type II pseudopili formation by proteolytically removing the leader sequence from substrate proteins and subsequently monomethylating the alpha-amino group of the newly exposed N-terminal phenylalanine.</text>
</comment>
<evidence type="ECO:0000256" key="11">
    <source>
        <dbReference type="ARBA" id="ARBA00022989"/>
    </source>
</evidence>
<keyword evidence="6 18" id="KW-0645">Protease</keyword>
<keyword evidence="9 18" id="KW-0812">Transmembrane</keyword>
<keyword evidence="7 18" id="KW-0808">Transferase</keyword>
<protein>
    <recommendedName>
        <fullName evidence="16 18">Prepilin leader peptidase/N-methyltransferase</fullName>
        <ecNumber evidence="18">2.1.1.-</ecNumber>
        <ecNumber evidence="15 18">3.4.23.43</ecNumber>
    </recommendedName>
</protein>
<comment type="subcellular location">
    <subcellularLocation>
        <location evidence="1">Cell inner membrane</location>
        <topology evidence="1">Multi-pass membrane protein</topology>
    </subcellularLocation>
    <subcellularLocation>
        <location evidence="18">Cell membrane</location>
        <topology evidence="18">Multi-pass membrane protein</topology>
    </subcellularLocation>
</comment>
<evidence type="ECO:0000256" key="18">
    <source>
        <dbReference type="RuleBase" id="RU003794"/>
    </source>
</evidence>
<evidence type="ECO:0000256" key="16">
    <source>
        <dbReference type="ARBA" id="ARBA00071870"/>
    </source>
</evidence>
<evidence type="ECO:0000256" key="15">
    <source>
        <dbReference type="ARBA" id="ARBA00067082"/>
    </source>
</evidence>
<evidence type="ECO:0000256" key="19">
    <source>
        <dbReference type="SAM" id="Phobius"/>
    </source>
</evidence>
<feature type="transmembrane region" description="Helical" evidence="19">
    <location>
        <begin position="186"/>
        <end position="207"/>
    </location>
</feature>
<evidence type="ECO:0000256" key="6">
    <source>
        <dbReference type="ARBA" id="ARBA00022670"/>
    </source>
</evidence>
<dbReference type="InterPro" id="IPR010627">
    <property type="entry name" value="Prepilin_pept_A24_N"/>
</dbReference>
<dbReference type="GO" id="GO:0005886">
    <property type="term" value="C:plasma membrane"/>
    <property type="evidence" value="ECO:0007669"/>
    <property type="project" value="UniProtKB-SubCell"/>
</dbReference>
<organism evidence="22 24">
    <name type="scientific">Aliidiomarina maris</name>
    <dbReference type="NCBI Taxonomy" id="531312"/>
    <lineage>
        <taxon>Bacteria</taxon>
        <taxon>Pseudomonadati</taxon>
        <taxon>Pseudomonadota</taxon>
        <taxon>Gammaproteobacteria</taxon>
        <taxon>Alteromonadales</taxon>
        <taxon>Idiomarinaceae</taxon>
        <taxon>Aliidiomarina</taxon>
    </lineage>
</organism>
<feature type="transmembrane region" description="Helical" evidence="19">
    <location>
        <begin position="12"/>
        <end position="33"/>
    </location>
</feature>
<feature type="transmembrane region" description="Helical" evidence="19">
    <location>
        <begin position="264"/>
        <end position="283"/>
    </location>
</feature>
<feature type="transmembrane region" description="Helical" evidence="19">
    <location>
        <begin position="109"/>
        <end position="129"/>
    </location>
</feature>
<gene>
    <name evidence="22" type="ORF">B0I24_11537</name>
    <name evidence="23" type="ORF">CWE07_02715</name>
</gene>
<evidence type="ECO:0000256" key="7">
    <source>
        <dbReference type="ARBA" id="ARBA00022679"/>
    </source>
</evidence>
<comment type="caution">
    <text evidence="22">The sequence shown here is derived from an EMBL/GenBank/DDBJ whole genome shotgun (WGS) entry which is preliminary data.</text>
</comment>
<keyword evidence="5 18" id="KW-0489">Methyltransferase</keyword>
<dbReference type="Pfam" id="PF06750">
    <property type="entry name" value="A24_N_bact"/>
    <property type="match status" value="1"/>
</dbReference>
<dbReference type="PRINTS" id="PR00864">
    <property type="entry name" value="PREPILNPTASE"/>
</dbReference>
<dbReference type="OrthoDB" id="9789291at2"/>
<keyword evidence="12 19" id="KW-0472">Membrane</keyword>
<reference evidence="22 24" key="2">
    <citation type="submission" date="2018-06" db="EMBL/GenBank/DDBJ databases">
        <title>Genomic Encyclopedia of Type Strains, Phase III (KMG-III): the genomes of soil and plant-associated and newly described type strains.</title>
        <authorList>
            <person name="Whitman W."/>
        </authorList>
    </citation>
    <scope>NUCLEOTIDE SEQUENCE [LARGE SCALE GENOMIC DNA]</scope>
    <source>
        <strain evidence="22 24">CGMCC 1.15366</strain>
    </source>
</reference>
<feature type="domain" description="Prepilin peptidase A24 N-terminal" evidence="21">
    <location>
        <begin position="17"/>
        <end position="127"/>
    </location>
</feature>
<keyword evidence="4" id="KW-0997">Cell inner membrane</keyword>
<dbReference type="PANTHER" id="PTHR30487">
    <property type="entry name" value="TYPE 4 PREPILIN-LIKE PROTEINS LEADER PEPTIDE-PROCESSING ENZYME"/>
    <property type="match status" value="1"/>
</dbReference>
<comment type="catalytic activity">
    <reaction evidence="14 18">
        <text>Typically cleaves a -Gly-|-Phe- bond to release an N-terminal, basic peptide of 5-8 residues from type IV prepilin, and then N-methylates the new N-terminal amino group, the methyl donor being S-adenosyl-L-methionine.</text>
        <dbReference type="EC" id="3.4.23.43"/>
    </reaction>
</comment>
<evidence type="ECO:0000313" key="22">
    <source>
        <dbReference type="EMBL" id="RAJ93934.1"/>
    </source>
</evidence>
<keyword evidence="25" id="KW-1185">Reference proteome</keyword>
<evidence type="ECO:0000256" key="3">
    <source>
        <dbReference type="ARBA" id="ARBA00022475"/>
    </source>
</evidence>
<dbReference type="EC" id="2.1.1.-" evidence="18"/>
<evidence type="ECO:0000256" key="1">
    <source>
        <dbReference type="ARBA" id="ARBA00004429"/>
    </source>
</evidence>
<evidence type="ECO:0000256" key="10">
    <source>
        <dbReference type="ARBA" id="ARBA00022801"/>
    </source>
</evidence>
<accession>A0A327WNZ5</accession>
<dbReference type="RefSeq" id="WP_111570253.1">
    <property type="nucleotide sequence ID" value="NZ_PIPK01000002.1"/>
</dbReference>
<sequence>MDVTQLPASWLYIFAALFGLVFGSFFNVVIARLPVMMQRAWQREVAAASQAPATKTKASHADTAPFNLATPRSQCPQCKQPVAARDNIPVLSYILLRGRCRHCSTRISVRYPAVELLSAGLIVLSLTVFGFSAEALAYTVLLWFLLVLSMIDLDHMLLPDQLTLPLMWLGLLGSISVLPVSPTDAIIGAVVGYAFLWSLFWLFKLLTGKEGLGYGDFKLLAALGAWLGWQLLPMVVLLASLAGALVGIGLIVTKRKAQGTPLPFGPFLAMGGVAALLVGDNLYHWYWQWAGLV</sequence>
<dbReference type="Proteomes" id="UP000287865">
    <property type="component" value="Unassembled WGS sequence"/>
</dbReference>
<dbReference type="EC" id="3.4.23.43" evidence="15 18"/>
<feature type="transmembrane region" description="Helical" evidence="19">
    <location>
        <begin position="162"/>
        <end position="180"/>
    </location>
</feature>
<keyword evidence="10 18" id="KW-0378">Hydrolase</keyword>
<dbReference type="FunFam" id="1.20.120.1220:FF:000001">
    <property type="entry name" value="Type 4 prepilin-like proteins leader peptide-processing enzyme"/>
    <property type="match status" value="1"/>
</dbReference>
<evidence type="ECO:0000256" key="12">
    <source>
        <dbReference type="ARBA" id="ARBA00023136"/>
    </source>
</evidence>
<keyword evidence="11 19" id="KW-1133">Transmembrane helix</keyword>
<name>A0A327WNZ5_9GAMM</name>
<dbReference type="InterPro" id="IPR014032">
    <property type="entry name" value="Peptidase_A24A_bac"/>
</dbReference>
<keyword evidence="13 18" id="KW-0511">Multifunctional enzyme</keyword>
<evidence type="ECO:0000313" key="25">
    <source>
        <dbReference type="Proteomes" id="UP000287865"/>
    </source>
</evidence>
<feature type="domain" description="Prepilin type IV endopeptidase peptidase" evidence="20">
    <location>
        <begin position="140"/>
        <end position="248"/>
    </location>
</feature>
<evidence type="ECO:0000256" key="17">
    <source>
        <dbReference type="RuleBase" id="RU003793"/>
    </source>
</evidence>
<dbReference type="AlphaFoldDB" id="A0A327WNZ5"/>
<evidence type="ECO:0000256" key="13">
    <source>
        <dbReference type="ARBA" id="ARBA00023268"/>
    </source>
</evidence>
<dbReference type="Gene3D" id="1.20.120.1220">
    <property type="match status" value="1"/>
</dbReference>
<dbReference type="GO" id="GO:0032259">
    <property type="term" value="P:methylation"/>
    <property type="evidence" value="ECO:0007669"/>
    <property type="project" value="UniProtKB-KW"/>
</dbReference>
<keyword evidence="8" id="KW-0949">S-adenosyl-L-methionine</keyword>
<evidence type="ECO:0000256" key="9">
    <source>
        <dbReference type="ARBA" id="ARBA00022692"/>
    </source>
</evidence>
<dbReference type="Pfam" id="PF01478">
    <property type="entry name" value="Peptidase_A24"/>
    <property type="match status" value="1"/>
</dbReference>
<evidence type="ECO:0000256" key="8">
    <source>
        <dbReference type="ARBA" id="ARBA00022691"/>
    </source>
</evidence>
<evidence type="ECO:0000313" key="24">
    <source>
        <dbReference type="Proteomes" id="UP000249203"/>
    </source>
</evidence>
<proteinExistence type="inferred from homology"/>
<dbReference type="EMBL" id="QLMD01000015">
    <property type="protein sequence ID" value="RAJ93934.1"/>
    <property type="molecule type" value="Genomic_DNA"/>
</dbReference>